<evidence type="ECO:0000256" key="1">
    <source>
        <dbReference type="SAM" id="Phobius"/>
    </source>
</evidence>
<organism evidence="2 3">
    <name type="scientific">Lysinibacillus irui</name>
    <dbReference type="NCBI Taxonomy" id="2998077"/>
    <lineage>
        <taxon>Bacteria</taxon>
        <taxon>Bacillati</taxon>
        <taxon>Bacillota</taxon>
        <taxon>Bacilli</taxon>
        <taxon>Bacillales</taxon>
        <taxon>Bacillaceae</taxon>
        <taxon>Lysinibacillus</taxon>
    </lineage>
</organism>
<feature type="transmembrane region" description="Helical" evidence="1">
    <location>
        <begin position="111"/>
        <end position="131"/>
    </location>
</feature>
<dbReference type="RefSeq" id="WP_274793634.1">
    <property type="nucleotide sequence ID" value="NZ_CP113527.1"/>
</dbReference>
<reference evidence="2" key="1">
    <citation type="submission" date="2022-11" db="EMBL/GenBank/DDBJ databases">
        <title>Lysinibacillus irui.</title>
        <authorList>
            <person name="Akintayo S.O."/>
        </authorList>
    </citation>
    <scope>NUCLEOTIDE SEQUENCE</scope>
    <source>
        <strain evidence="2">IRB4-01</strain>
    </source>
</reference>
<feature type="transmembrane region" description="Helical" evidence="1">
    <location>
        <begin position="69"/>
        <end position="91"/>
    </location>
</feature>
<accession>A0AAJ5RIV6</accession>
<proteinExistence type="predicted"/>
<protein>
    <submittedName>
        <fullName evidence="2">Uncharacterized protein</fullName>
    </submittedName>
</protein>
<feature type="transmembrane region" description="Helical" evidence="1">
    <location>
        <begin position="39"/>
        <end position="62"/>
    </location>
</feature>
<feature type="transmembrane region" description="Helical" evidence="1">
    <location>
        <begin position="7"/>
        <end position="27"/>
    </location>
</feature>
<evidence type="ECO:0000313" key="2">
    <source>
        <dbReference type="EMBL" id="WDV05407.1"/>
    </source>
</evidence>
<name>A0AAJ5RIV6_9BACI</name>
<keyword evidence="1" id="KW-1133">Transmembrane helix</keyword>
<dbReference type="AlphaFoldDB" id="A0AAJ5RIV6"/>
<dbReference type="KEGG" id="liu:OU989_13925"/>
<dbReference type="Proteomes" id="UP001219585">
    <property type="component" value="Chromosome"/>
</dbReference>
<keyword evidence="1" id="KW-0812">Transmembrane</keyword>
<feature type="transmembrane region" description="Helical" evidence="1">
    <location>
        <begin position="143"/>
        <end position="164"/>
    </location>
</feature>
<keyword evidence="1" id="KW-0472">Membrane</keyword>
<dbReference type="EMBL" id="CP113527">
    <property type="protein sequence ID" value="WDV05407.1"/>
    <property type="molecule type" value="Genomic_DNA"/>
</dbReference>
<evidence type="ECO:0000313" key="3">
    <source>
        <dbReference type="Proteomes" id="UP001219585"/>
    </source>
</evidence>
<gene>
    <name evidence="2" type="ORF">OU989_13925</name>
</gene>
<feature type="transmembrane region" description="Helical" evidence="1">
    <location>
        <begin position="179"/>
        <end position="198"/>
    </location>
</feature>
<sequence length="208" mass="23682">MKLFLYVTAYLVTAITTLLASFPLAVIYQNVSGNDDAYFGLYIIYFSPIIVICSFIICYLLIKKITIKPILFGTIIGFWLIKVIQVINSLYSSYNYKSNEDYIPNIFIRDAIDLSILLLPILLVFLSHFLLKKYNNWLHISGFTCGATIGFFTSYAIVLFIRSFTNSLTSFFHFNTNELMVVIVGAAIFAFLGSMIGFKKSKQIQRSN</sequence>